<evidence type="ECO:0000313" key="2">
    <source>
        <dbReference type="Proteomes" id="UP000627446"/>
    </source>
</evidence>
<proteinExistence type="predicted"/>
<accession>A0A923KST5</accession>
<dbReference type="RefSeq" id="WP_186915950.1">
    <property type="nucleotide sequence ID" value="NZ_JACOFZ010000002.1"/>
</dbReference>
<gene>
    <name evidence="1" type="ORF">H8K36_09225</name>
</gene>
<dbReference type="EMBL" id="JACOFZ010000002">
    <property type="protein sequence ID" value="MBC3881551.1"/>
    <property type="molecule type" value="Genomic_DNA"/>
</dbReference>
<dbReference type="Proteomes" id="UP000627446">
    <property type="component" value="Unassembled WGS sequence"/>
</dbReference>
<reference evidence="1" key="1">
    <citation type="submission" date="2020-08" db="EMBL/GenBank/DDBJ databases">
        <title>Novel species isolated from subtropical streams in China.</title>
        <authorList>
            <person name="Lu H."/>
        </authorList>
    </citation>
    <scope>NUCLEOTIDE SEQUENCE</scope>
    <source>
        <strain evidence="1">LX22W</strain>
    </source>
</reference>
<organism evidence="1 2">
    <name type="scientific">Undibacterium nitidum</name>
    <dbReference type="NCBI Taxonomy" id="2762298"/>
    <lineage>
        <taxon>Bacteria</taxon>
        <taxon>Pseudomonadati</taxon>
        <taxon>Pseudomonadota</taxon>
        <taxon>Betaproteobacteria</taxon>
        <taxon>Burkholderiales</taxon>
        <taxon>Oxalobacteraceae</taxon>
        <taxon>Undibacterium</taxon>
    </lineage>
</organism>
<evidence type="ECO:0000313" key="1">
    <source>
        <dbReference type="EMBL" id="MBC3881551.1"/>
    </source>
</evidence>
<comment type="caution">
    <text evidence="1">The sequence shown here is derived from an EMBL/GenBank/DDBJ whole genome shotgun (WGS) entry which is preliminary data.</text>
</comment>
<protein>
    <submittedName>
        <fullName evidence="1">Uncharacterized protein</fullName>
    </submittedName>
</protein>
<sequence>MTLQNRVTPLGELQALNMRGEFLGNRGILHDDEKRIVKKWRHKAWVTCSLQYQGIRREIFSKGNYSELFFLDEATALSAGHRPCGDCRRERFKEFKLRWQMANAPSTEAADANGIGIGKIDQQMHAERTQRDGTKVTYQAILGELPDGVFVLIDGIAVLKWKSKFFDWSGTGYVERFNILSDTLVVDVLTPKSVVGTISAGYEPQVHQSAG</sequence>
<name>A0A923KST5_9BURK</name>
<dbReference type="AlphaFoldDB" id="A0A923KST5"/>
<keyword evidence="2" id="KW-1185">Reference proteome</keyword>